<evidence type="ECO:0000256" key="2">
    <source>
        <dbReference type="ARBA" id="ARBA00022723"/>
    </source>
</evidence>
<dbReference type="PANTHER" id="PTHR10825">
    <property type="entry name" value="RING FINGER DOMAIN-CONTAINING, POLYCOMB GROUP COMPONENT"/>
    <property type="match status" value="1"/>
</dbReference>
<dbReference type="EMBL" id="WNWW01000131">
    <property type="protein sequence ID" value="KAF3430099.1"/>
    <property type="molecule type" value="Genomic_DNA"/>
</dbReference>
<organism evidence="9 10">
    <name type="scientific">Frieseomelitta varia</name>
    <dbReference type="NCBI Taxonomy" id="561572"/>
    <lineage>
        <taxon>Eukaryota</taxon>
        <taxon>Metazoa</taxon>
        <taxon>Ecdysozoa</taxon>
        <taxon>Arthropoda</taxon>
        <taxon>Hexapoda</taxon>
        <taxon>Insecta</taxon>
        <taxon>Pterygota</taxon>
        <taxon>Neoptera</taxon>
        <taxon>Endopterygota</taxon>
        <taxon>Hymenoptera</taxon>
        <taxon>Apocrita</taxon>
        <taxon>Aculeata</taxon>
        <taxon>Apoidea</taxon>
        <taxon>Anthophila</taxon>
        <taxon>Apidae</taxon>
        <taxon>Frieseomelitta</taxon>
    </lineage>
</organism>
<feature type="compositionally biased region" description="Polar residues" evidence="7">
    <location>
        <begin position="898"/>
        <end position="923"/>
    </location>
</feature>
<dbReference type="GO" id="GO:0035102">
    <property type="term" value="C:PRC1 complex"/>
    <property type="evidence" value="ECO:0007669"/>
    <property type="project" value="TreeGrafter"/>
</dbReference>
<evidence type="ECO:0000256" key="7">
    <source>
        <dbReference type="SAM" id="MobiDB-lite"/>
    </source>
</evidence>
<reference evidence="9" key="1">
    <citation type="submission" date="2019-11" db="EMBL/GenBank/DDBJ databases">
        <title>The nuclear and mitochondrial genomes of Frieseomelitta varia - a highly eusocial stingless bee (Meliponini) with a permanently sterile worker caste.</title>
        <authorList>
            <person name="Freitas F.C.P."/>
            <person name="Lourenco A.P."/>
            <person name="Nunes F.M.F."/>
            <person name="Paschoal A.R."/>
            <person name="Abreu F.C.P."/>
            <person name="Barbin F.O."/>
            <person name="Bataglia L."/>
            <person name="Cardoso-Junior C.A.M."/>
            <person name="Cervoni M.S."/>
            <person name="Silva S.R."/>
            <person name="Dalarmi F."/>
            <person name="Del Lama M.A."/>
            <person name="Depintor T.S."/>
            <person name="Ferreira K.M."/>
            <person name="Goria P.S."/>
            <person name="Jaskot M.C."/>
            <person name="Lago D.C."/>
            <person name="Luna-Lucena D."/>
            <person name="Moda L.M."/>
            <person name="Nascimento L."/>
            <person name="Pedrino M."/>
            <person name="Rabico F.O."/>
            <person name="Sanches F.C."/>
            <person name="Santos D.E."/>
            <person name="Santos C.G."/>
            <person name="Vieira J."/>
            <person name="Lopes T.F."/>
            <person name="Barchuk A.R."/>
            <person name="Hartfelder K."/>
            <person name="Simoes Z.L.P."/>
            <person name="Bitondi M.M.G."/>
            <person name="Pinheiro D.G."/>
        </authorList>
    </citation>
    <scope>NUCLEOTIDE SEQUENCE</scope>
    <source>
        <strain evidence="9">USP_RPSP 00005682</strain>
        <tissue evidence="9">Whole individual</tissue>
    </source>
</reference>
<feature type="region of interest" description="Disordered" evidence="7">
    <location>
        <begin position="1371"/>
        <end position="1464"/>
    </location>
</feature>
<dbReference type="Gene3D" id="3.30.40.10">
    <property type="entry name" value="Zinc/RING finger domain, C3HC4 (zinc finger)"/>
    <property type="match status" value="1"/>
</dbReference>
<feature type="region of interest" description="Disordered" evidence="7">
    <location>
        <begin position="876"/>
        <end position="923"/>
    </location>
</feature>
<feature type="compositionally biased region" description="Low complexity" evidence="7">
    <location>
        <begin position="1230"/>
        <end position="1245"/>
    </location>
</feature>
<evidence type="ECO:0000256" key="3">
    <source>
        <dbReference type="ARBA" id="ARBA00022771"/>
    </source>
</evidence>
<keyword evidence="5" id="KW-0539">Nucleus</keyword>
<feature type="compositionally biased region" description="Polar residues" evidence="7">
    <location>
        <begin position="707"/>
        <end position="720"/>
    </location>
</feature>
<keyword evidence="3" id="KW-0863">Zinc-finger</keyword>
<evidence type="ECO:0000256" key="1">
    <source>
        <dbReference type="ARBA" id="ARBA00004123"/>
    </source>
</evidence>
<name>A0A833RK26_9HYME</name>
<feature type="domain" description="RAWUL" evidence="8">
    <location>
        <begin position="233"/>
        <end position="297"/>
    </location>
</feature>
<gene>
    <name evidence="9" type="ORF">E2986_07219</name>
</gene>
<protein>
    <recommendedName>
        <fullName evidence="8">RAWUL domain-containing protein</fullName>
    </recommendedName>
</protein>
<keyword evidence="4" id="KW-0862">Zinc</keyword>
<feature type="coiled-coil region" evidence="6">
    <location>
        <begin position="1336"/>
        <end position="1363"/>
    </location>
</feature>
<accession>A0A833RK26</accession>
<evidence type="ECO:0000256" key="4">
    <source>
        <dbReference type="ARBA" id="ARBA00022833"/>
    </source>
</evidence>
<sequence length="1464" mass="163579">MKIHNKCIKNTKLHSKQTQTQIRDLNGFVHSVMLRTALTAPSSNHTKYLIVSISGIVNLLQHWLQLRQSIVPYVFQNTFQMSGQSGGYRLRLSKLNDQLTCKLCGGYFIDATTIIECLHSSCIVKYLENNKYCPICEVQVHKSKPLLNIRPDHTLQDIVYKLVPGCYQNEMRCRREFYLKHPEACTQATSPEARGEPIESHIYSPDESLSLSLEYFSPSKDVKAIAVKPLLRRYLRCPAAVTIFHLQKLIRAKYGLTDAHRVDVMYKEEPLCSSYTLMDVMYIYHWRRKVPLHLSYRIFESSPKRIKLSEDNVNYKTFLLHAGIDAIESKEEKSMTREWKEVQLKISETGIMSITDITDQQFKKNTKIEESITSVETINTSIIEENGNKNDISEVSEKNKQSSDKQDISEFDTSSKLNEVDDQNNTNQTETIKTSTKEIESTINSKHEEESKNRLDNNNIEDKILQKSVQSQEITQYANEYEIRNNNIENKDQKESLKNNNIITEKLENSKQNSRNETKLVNTGSKINALSVKLQFQPKAGQISNSNTSSKKITKDRKITPQSKKVDVKITESLKSTELKNSLDSSKTQVITNNCGTTLNKSLVPYSTKVISQKPELQDTIEPILSTYPSTSVNSEIKETEIKVKSVQSIDQKEYSVQGESTSEKKSYVLEQIPAEPCQRINEQTHTFSQKSNNQIESNDNLASLNLSTSPSISAENGNNSISTSTISQSTSTFPYTVQDLVNSTMLKNSLKNLSSSATQKLSITAVSENEIPTPSVSESSTAFTTSSVNVSSSLKNSYTSPSISKEPILKANLELTNTYSVPPCPDAIPISLMKPTIRKNELITKGSNLNEICAKIGASGSKINDICAKIGENSKEKNKTETKNKSDIPDLLKIGRKNNSSSITADSSNKQQQHTNIPNVPVYSLNSNAVTTESKNIYSNVKDSLRATSLVSTSPVATSHSLQKVLSVSKKQSQAVGYKTLRDPPRCWNPTLSKNNYVAVKNQSKETQNQLHQTALFERSKTIQSKPAKIFKMRNMPRYLGNPASGVKPMYGIGNECKEKEQSTMTSTTTTNTSSSSKNGSLNMMKIDPKTLSPIVSTVNSPIVSPPPYSPSARNYPNPPFSRDICRSTGSPISPKNSPVNMLSTSPFIPSPTPNMNPGLIYPHFPRPFPDATRFPNPLIRSPIGIPSPSAFHSNLPPSINKLYQRSSYIPQTTGFSPVSQPPTVQRIPPSTYSSPKSPKTTSLTAISPASYNLVKSETQAITTSLETNNLLLPENTPQEDVSAFNLSKTGKFCNTEIVNIPMETIRNSKSSSLSPSTSIGQNKNTLIVNSKTKLEACSLSADDQNQNKERLEKEVKKCTEQNLYLSKGQNSEKSRFNEDSNSISTKREKSTSQINGDLPNEKKGETEKITEQQNEQNETKMVQVSEKQIIEKQEIEEPKNEKCDKSEEQQNNSEIQVNKMKT</sequence>
<evidence type="ECO:0000259" key="8">
    <source>
        <dbReference type="Pfam" id="PF16207"/>
    </source>
</evidence>
<feature type="region of interest" description="Disordered" evidence="7">
    <location>
        <begin position="707"/>
        <end position="729"/>
    </location>
</feature>
<feature type="compositionally biased region" description="Low complexity" evidence="7">
    <location>
        <begin position="1064"/>
        <end position="1083"/>
    </location>
</feature>
<dbReference type="InterPro" id="IPR013083">
    <property type="entry name" value="Znf_RING/FYVE/PHD"/>
</dbReference>
<feature type="compositionally biased region" description="Polar residues" evidence="7">
    <location>
        <begin position="411"/>
        <end position="428"/>
    </location>
</feature>
<dbReference type="InterPro" id="IPR032443">
    <property type="entry name" value="RAWUL"/>
</dbReference>
<comment type="subcellular location">
    <subcellularLocation>
        <location evidence="1">Nucleus</location>
    </subcellularLocation>
</comment>
<dbReference type="GO" id="GO:0000122">
    <property type="term" value="P:negative regulation of transcription by RNA polymerase II"/>
    <property type="evidence" value="ECO:0007669"/>
    <property type="project" value="TreeGrafter"/>
</dbReference>
<feature type="region of interest" description="Disordered" evidence="7">
    <location>
        <begin position="389"/>
        <end position="459"/>
    </location>
</feature>
<dbReference type="SUPFAM" id="SSF57850">
    <property type="entry name" value="RING/U-box"/>
    <property type="match status" value="1"/>
</dbReference>
<dbReference type="PANTHER" id="PTHR10825:SF29">
    <property type="entry name" value="POLYCOMB GROUP RING FINGER PROTEIN 1"/>
    <property type="match status" value="1"/>
</dbReference>
<dbReference type="GO" id="GO:0008270">
    <property type="term" value="F:zinc ion binding"/>
    <property type="evidence" value="ECO:0007669"/>
    <property type="project" value="UniProtKB-KW"/>
</dbReference>
<dbReference type="CDD" id="cd17082">
    <property type="entry name" value="RAWUL_PCGF2_like"/>
    <property type="match status" value="1"/>
</dbReference>
<evidence type="ECO:0000256" key="5">
    <source>
        <dbReference type="ARBA" id="ARBA00023242"/>
    </source>
</evidence>
<feature type="compositionally biased region" description="Polar residues" evidence="7">
    <location>
        <begin position="1413"/>
        <end position="1424"/>
    </location>
</feature>
<feature type="compositionally biased region" description="Basic and acidic residues" evidence="7">
    <location>
        <begin position="435"/>
        <end position="459"/>
    </location>
</feature>
<feature type="compositionally biased region" description="Basic and acidic residues" evidence="7">
    <location>
        <begin position="1430"/>
        <end position="1450"/>
    </location>
</feature>
<feature type="compositionally biased region" description="Polar residues" evidence="7">
    <location>
        <begin position="1215"/>
        <end position="1225"/>
    </location>
</feature>
<keyword evidence="6" id="KW-0175">Coiled coil</keyword>
<feature type="region of interest" description="Disordered" evidence="7">
    <location>
        <begin position="1215"/>
        <end position="1245"/>
    </location>
</feature>
<feature type="compositionally biased region" description="Basic and acidic residues" evidence="7">
    <location>
        <begin position="1401"/>
        <end position="1412"/>
    </location>
</feature>
<feature type="region of interest" description="Disordered" evidence="7">
    <location>
        <begin position="1061"/>
        <end position="1083"/>
    </location>
</feature>
<keyword evidence="10" id="KW-1185">Reference proteome</keyword>
<dbReference type="Proteomes" id="UP000655588">
    <property type="component" value="Unassembled WGS sequence"/>
</dbReference>
<feature type="compositionally biased region" description="Basic and acidic residues" evidence="7">
    <location>
        <begin position="876"/>
        <end position="891"/>
    </location>
</feature>
<proteinExistence type="predicted"/>
<dbReference type="Pfam" id="PF16207">
    <property type="entry name" value="RAWUL"/>
    <property type="match status" value="1"/>
</dbReference>
<evidence type="ECO:0000313" key="10">
    <source>
        <dbReference type="Proteomes" id="UP000655588"/>
    </source>
</evidence>
<comment type="caution">
    <text evidence="9">The sequence shown here is derived from an EMBL/GenBank/DDBJ whole genome shotgun (WGS) entry which is preliminary data.</text>
</comment>
<evidence type="ECO:0000313" key="9">
    <source>
        <dbReference type="EMBL" id="KAF3430099.1"/>
    </source>
</evidence>
<evidence type="ECO:0000256" key="6">
    <source>
        <dbReference type="SAM" id="Coils"/>
    </source>
</evidence>
<keyword evidence="2" id="KW-0479">Metal-binding</keyword>
<feature type="compositionally biased region" description="Basic and acidic residues" evidence="7">
    <location>
        <begin position="389"/>
        <end position="408"/>
    </location>
</feature>
<dbReference type="FunFam" id="3.30.40.10:FF:000122">
    <property type="entry name" value="polycomb group RING finger protein 1"/>
    <property type="match status" value="1"/>
</dbReference>
<dbReference type="Gene3D" id="3.10.20.90">
    <property type="entry name" value="Phosphatidylinositol 3-kinase Catalytic Subunit, Chain A, domain 1"/>
    <property type="match status" value="1"/>
</dbReference>
<dbReference type="GO" id="GO:1990841">
    <property type="term" value="F:promoter-specific chromatin binding"/>
    <property type="evidence" value="ECO:0007669"/>
    <property type="project" value="TreeGrafter"/>
</dbReference>